<reference evidence="3 4" key="1">
    <citation type="submission" date="2014-03" db="EMBL/GenBank/DDBJ databases">
        <title>Genomics of Bifidobacteria.</title>
        <authorList>
            <person name="Ventura M."/>
            <person name="Milani C."/>
            <person name="Lugli G.A."/>
        </authorList>
    </citation>
    <scope>NUCLEOTIDE SEQUENCE [LARGE SCALE GENOMIC DNA]</scope>
    <source>
        <strain evidence="3 4">LMG 21395</strain>
    </source>
</reference>
<dbReference type="PROSITE" id="PS01125">
    <property type="entry name" value="ROK"/>
    <property type="match status" value="1"/>
</dbReference>
<comment type="similarity">
    <text evidence="1">Belongs to the ROK (NagC/XylR) family.</text>
</comment>
<dbReference type="RefSeq" id="WP_029576546.1">
    <property type="nucleotide sequence ID" value="NZ_JGZT01000006.1"/>
</dbReference>
<dbReference type="OrthoDB" id="5174513at2"/>
<dbReference type="SUPFAM" id="SSF46785">
    <property type="entry name" value="Winged helix' DNA-binding domain"/>
    <property type="match status" value="1"/>
</dbReference>
<keyword evidence="3" id="KW-0808">Transferase</keyword>
<dbReference type="Gene3D" id="1.10.10.10">
    <property type="entry name" value="Winged helix-like DNA-binding domain superfamily/Winged helix DNA-binding domain"/>
    <property type="match status" value="1"/>
</dbReference>
<evidence type="ECO:0000313" key="3">
    <source>
        <dbReference type="EMBL" id="KFJ02816.1"/>
    </source>
</evidence>
<dbReference type="InterPro" id="IPR011991">
    <property type="entry name" value="ArsR-like_HTH"/>
</dbReference>
<comment type="caution">
    <text evidence="3">The sequence shown here is derived from an EMBL/GenBank/DDBJ whole genome shotgun (WGS) entry which is preliminary data.</text>
</comment>
<sequence length="409" mass="43669">MNAESTGKTSQTTPTTQSTVSETNRSRVLHYLYTHGISSRASIAHALGLSAAAITKITARLIDAGIIHEVGGIEGRKNRRSIGLELDPKQFHFIGVKFARSLVEIGVFDLKGATSSLTDLPTVKNDTIPETIHSIHETISTLLDSNPSIVAIGMAVPGPYLRHEGRTAVVSSMQGWRTFNFLDEFSDAFRVPVFVEQDARAGVLAQYLFDPASNNCDNLAYYLLGEGVGLGVIDDGRLVNGAQGAAAEIGHVSIDVNGLPCDCGNRGCLERYCSAVAIHERLAGTGIVPDMGGMTHKQACHALFEQAAHGNHAAQELVHDIGRYVGYGCVTIFNTFNPERIVLGDIVAEGGQPLLEAAREVVDERVIPELNKATTICLSKLPADAAVIGAAAVAVTQFLDHPSRFFAIT</sequence>
<proteinExistence type="inferred from homology"/>
<dbReference type="SUPFAM" id="SSF53067">
    <property type="entry name" value="Actin-like ATPase domain"/>
    <property type="match status" value="1"/>
</dbReference>
<dbReference type="Gene3D" id="3.30.420.40">
    <property type="match status" value="2"/>
</dbReference>
<accession>A0A087E4W5</accession>
<gene>
    <name evidence="3" type="ORF">THER5_1283</name>
</gene>
<name>A0A087E4W5_9BIFI</name>
<dbReference type="AlphaFoldDB" id="A0A087E4W5"/>
<dbReference type="InterPro" id="IPR036388">
    <property type="entry name" value="WH-like_DNA-bd_sf"/>
</dbReference>
<dbReference type="PANTHER" id="PTHR18964">
    <property type="entry name" value="ROK (REPRESSOR, ORF, KINASE) FAMILY"/>
    <property type="match status" value="1"/>
</dbReference>
<dbReference type="InterPro" id="IPR000600">
    <property type="entry name" value="ROK"/>
</dbReference>
<evidence type="ECO:0000256" key="2">
    <source>
        <dbReference type="SAM" id="MobiDB-lite"/>
    </source>
</evidence>
<dbReference type="CDD" id="cd00090">
    <property type="entry name" value="HTH_ARSR"/>
    <property type="match status" value="1"/>
</dbReference>
<dbReference type="Proteomes" id="UP000029003">
    <property type="component" value="Unassembled WGS sequence"/>
</dbReference>
<evidence type="ECO:0000313" key="4">
    <source>
        <dbReference type="Proteomes" id="UP000029003"/>
    </source>
</evidence>
<protein>
    <submittedName>
        <fullName evidence="3">N-acetylglucosamine repressor</fullName>
        <ecNumber evidence="3">2.7.1.2</ecNumber>
    </submittedName>
</protein>
<dbReference type="Pfam" id="PF00480">
    <property type="entry name" value="ROK"/>
    <property type="match status" value="1"/>
</dbReference>
<dbReference type="InterPro" id="IPR036390">
    <property type="entry name" value="WH_DNA-bd_sf"/>
</dbReference>
<dbReference type="GO" id="GO:0004340">
    <property type="term" value="F:glucokinase activity"/>
    <property type="evidence" value="ECO:0007669"/>
    <property type="project" value="UniProtKB-EC"/>
</dbReference>
<dbReference type="EC" id="2.7.1.2" evidence="3"/>
<dbReference type="EMBL" id="JGZT01000006">
    <property type="protein sequence ID" value="KFJ02816.1"/>
    <property type="molecule type" value="Genomic_DNA"/>
</dbReference>
<dbReference type="Pfam" id="PF13412">
    <property type="entry name" value="HTH_24"/>
    <property type="match status" value="1"/>
</dbReference>
<dbReference type="PANTHER" id="PTHR18964:SF149">
    <property type="entry name" value="BIFUNCTIONAL UDP-N-ACETYLGLUCOSAMINE 2-EPIMERASE_N-ACETYLMANNOSAMINE KINASE"/>
    <property type="match status" value="1"/>
</dbReference>
<dbReference type="InterPro" id="IPR043129">
    <property type="entry name" value="ATPase_NBD"/>
</dbReference>
<feature type="region of interest" description="Disordered" evidence="2">
    <location>
        <begin position="1"/>
        <end position="22"/>
    </location>
</feature>
<dbReference type="InterPro" id="IPR049874">
    <property type="entry name" value="ROK_cs"/>
</dbReference>
<organism evidence="3 4">
    <name type="scientific">Bifidobacterium thermacidophilum subsp. thermacidophilum</name>
    <dbReference type="NCBI Taxonomy" id="79262"/>
    <lineage>
        <taxon>Bacteria</taxon>
        <taxon>Bacillati</taxon>
        <taxon>Actinomycetota</taxon>
        <taxon>Actinomycetes</taxon>
        <taxon>Bifidobacteriales</taxon>
        <taxon>Bifidobacteriaceae</taxon>
        <taxon>Bifidobacterium</taxon>
    </lineage>
</organism>
<evidence type="ECO:0000256" key="1">
    <source>
        <dbReference type="ARBA" id="ARBA00006479"/>
    </source>
</evidence>